<keyword evidence="3" id="KW-1185">Reference proteome</keyword>
<proteinExistence type="predicted"/>
<dbReference type="EMBL" id="JAOYFB010000005">
    <property type="protein sequence ID" value="KAK4016996.1"/>
    <property type="molecule type" value="Genomic_DNA"/>
</dbReference>
<evidence type="ECO:0000313" key="2">
    <source>
        <dbReference type="EMBL" id="KAK4016996.1"/>
    </source>
</evidence>
<protein>
    <submittedName>
        <fullName evidence="2">Uncharacterized protein</fullName>
    </submittedName>
</protein>
<evidence type="ECO:0000256" key="1">
    <source>
        <dbReference type="SAM" id="SignalP"/>
    </source>
</evidence>
<gene>
    <name evidence="2" type="ORF">OUZ56_031954</name>
</gene>
<evidence type="ECO:0000313" key="3">
    <source>
        <dbReference type="Proteomes" id="UP001234178"/>
    </source>
</evidence>
<organism evidence="2 3">
    <name type="scientific">Daphnia magna</name>
    <dbReference type="NCBI Taxonomy" id="35525"/>
    <lineage>
        <taxon>Eukaryota</taxon>
        <taxon>Metazoa</taxon>
        <taxon>Ecdysozoa</taxon>
        <taxon>Arthropoda</taxon>
        <taxon>Crustacea</taxon>
        <taxon>Branchiopoda</taxon>
        <taxon>Diplostraca</taxon>
        <taxon>Cladocera</taxon>
        <taxon>Anomopoda</taxon>
        <taxon>Daphniidae</taxon>
        <taxon>Daphnia</taxon>
    </lineage>
</organism>
<accession>A0ABQ9ZVT7</accession>
<dbReference type="Proteomes" id="UP001234178">
    <property type="component" value="Unassembled WGS sequence"/>
</dbReference>
<reference evidence="2 3" key="1">
    <citation type="journal article" date="2023" name="Nucleic Acids Res.">
        <title>The hologenome of Daphnia magna reveals possible DNA methylation and microbiome-mediated evolution of the host genome.</title>
        <authorList>
            <person name="Chaturvedi A."/>
            <person name="Li X."/>
            <person name="Dhandapani V."/>
            <person name="Marshall H."/>
            <person name="Kissane S."/>
            <person name="Cuenca-Cambronero M."/>
            <person name="Asole G."/>
            <person name="Calvet F."/>
            <person name="Ruiz-Romero M."/>
            <person name="Marangio P."/>
            <person name="Guigo R."/>
            <person name="Rago D."/>
            <person name="Mirbahai L."/>
            <person name="Eastwood N."/>
            <person name="Colbourne J.K."/>
            <person name="Zhou J."/>
            <person name="Mallon E."/>
            <person name="Orsini L."/>
        </authorList>
    </citation>
    <scope>NUCLEOTIDE SEQUENCE [LARGE SCALE GENOMIC DNA]</scope>
    <source>
        <strain evidence="2">LRV0_1</strain>
    </source>
</reference>
<feature type="signal peptide" evidence="1">
    <location>
        <begin position="1"/>
        <end position="24"/>
    </location>
</feature>
<name>A0ABQ9ZVT7_9CRUS</name>
<keyword evidence="1" id="KW-0732">Signal</keyword>
<feature type="chain" id="PRO_5047209779" evidence="1">
    <location>
        <begin position="25"/>
        <end position="64"/>
    </location>
</feature>
<comment type="caution">
    <text evidence="2">The sequence shown here is derived from an EMBL/GenBank/DDBJ whole genome shotgun (WGS) entry which is preliminary data.</text>
</comment>
<sequence>MKLSTSVTMIVSWFLLIGWPSTIAAHNGVEDEGGKFIPRYYARTHLSAAAEIPDRNGGNKFKKR</sequence>